<evidence type="ECO:0000313" key="7">
    <source>
        <dbReference type="Proteomes" id="UP000569018"/>
    </source>
</evidence>
<keyword evidence="9" id="KW-1185">Reference proteome</keyword>
<sequence length="93" mass="10590">MEKTIRATEAVRRFSELLNRVRFQGNHYIILRGGKAVASIGPAERLSRQHTLGELKGLLEGIPRLGDEAAVFEADMREVIKHRPALPRETEWE</sequence>
<organism evidence="3 9">
    <name type="scientific">Candidatus Hakubella thermalkaliphila</name>
    <dbReference type="NCBI Taxonomy" id="2754717"/>
    <lineage>
        <taxon>Bacteria</taxon>
        <taxon>Bacillati</taxon>
        <taxon>Actinomycetota</taxon>
        <taxon>Actinomycetota incertae sedis</taxon>
        <taxon>Candidatus Hakubellales</taxon>
        <taxon>Candidatus Hakubellaceae</taxon>
        <taxon>Candidatus Hakubella</taxon>
    </lineage>
</organism>
<proteinExistence type="inferred from homology"/>
<evidence type="ECO:0000313" key="3">
    <source>
        <dbReference type="EMBL" id="GFP29642.1"/>
    </source>
</evidence>
<evidence type="ECO:0000313" key="8">
    <source>
        <dbReference type="Proteomes" id="UP000585609"/>
    </source>
</evidence>
<dbReference type="Proteomes" id="UP000569018">
    <property type="component" value="Unassembled WGS sequence"/>
</dbReference>
<evidence type="ECO:0000313" key="9">
    <source>
        <dbReference type="Proteomes" id="UP000588083"/>
    </source>
</evidence>
<dbReference type="EMBL" id="BLSA01000013">
    <property type="protein sequence ID" value="GFP31900.1"/>
    <property type="molecule type" value="Genomic_DNA"/>
</dbReference>
<evidence type="ECO:0000313" key="5">
    <source>
        <dbReference type="EMBL" id="GFP39308.1"/>
    </source>
</evidence>
<protein>
    <recommendedName>
        <fullName evidence="10">Antitoxin</fullName>
    </recommendedName>
</protein>
<dbReference type="Proteomes" id="UP000585609">
    <property type="component" value="Unassembled WGS sequence"/>
</dbReference>
<comment type="caution">
    <text evidence="3">The sequence shown here is derived from an EMBL/GenBank/DDBJ whole genome shotgun (WGS) entry which is preliminary data.</text>
</comment>
<dbReference type="EMBL" id="BLRZ01000018">
    <property type="protein sequence ID" value="GFP29642.1"/>
    <property type="molecule type" value="Genomic_DNA"/>
</dbReference>
<dbReference type="RefSeq" id="WP_176235669.1">
    <property type="nucleotide sequence ID" value="NZ_BLRZ01000018.1"/>
</dbReference>
<dbReference type="SUPFAM" id="SSF143120">
    <property type="entry name" value="YefM-like"/>
    <property type="match status" value="1"/>
</dbReference>
<dbReference type="InterPro" id="IPR036165">
    <property type="entry name" value="YefM-like_sf"/>
</dbReference>
<name>A0A6V8PAD0_9ACTN</name>
<dbReference type="Proteomes" id="UP000588083">
    <property type="component" value="Unassembled WGS sequence"/>
</dbReference>
<evidence type="ECO:0000313" key="2">
    <source>
        <dbReference type="EMBL" id="GFP23328.1"/>
    </source>
</evidence>
<evidence type="ECO:0000256" key="1">
    <source>
        <dbReference type="ARBA" id="ARBA00009981"/>
    </source>
</evidence>
<evidence type="ECO:0000313" key="6">
    <source>
        <dbReference type="Proteomes" id="UP000568877"/>
    </source>
</evidence>
<dbReference type="EMBL" id="BLSD01000043">
    <property type="protein sequence ID" value="GFP39308.1"/>
    <property type="molecule type" value="Genomic_DNA"/>
</dbReference>
<dbReference type="EMBL" id="BLRW01000088">
    <property type="protein sequence ID" value="GFP23328.1"/>
    <property type="molecule type" value="Genomic_DNA"/>
</dbReference>
<gene>
    <name evidence="2" type="ORF">HKBW3S09_00795</name>
    <name evidence="3" type="ORF">HKBW3S34_00562</name>
    <name evidence="4" type="ORF">HKBW3S42_00206</name>
    <name evidence="5" type="ORF">HKBW3S47_01007</name>
</gene>
<evidence type="ECO:0008006" key="10">
    <source>
        <dbReference type="Google" id="ProtNLM"/>
    </source>
</evidence>
<accession>A0A6V8PAD0</accession>
<dbReference type="Proteomes" id="UP000568877">
    <property type="component" value="Unassembled WGS sequence"/>
</dbReference>
<dbReference type="AlphaFoldDB" id="A0A6V8PAD0"/>
<evidence type="ECO:0000313" key="4">
    <source>
        <dbReference type="EMBL" id="GFP31900.1"/>
    </source>
</evidence>
<comment type="similarity">
    <text evidence="1">Belongs to the phD/YefM antitoxin family.</text>
</comment>
<reference evidence="6 7" key="1">
    <citation type="journal article" date="2020" name="Front. Microbiol.">
        <title>Single-cell genomics of novel Actinobacteria with the Wood-Ljungdahl pathway discovered in a serpentinizing system.</title>
        <authorList>
            <person name="Merino N."/>
            <person name="Kawai M."/>
            <person name="Boyd E.S."/>
            <person name="Colman D.R."/>
            <person name="McGlynn S.E."/>
            <person name="Nealson K.H."/>
            <person name="Kurokawa K."/>
            <person name="Hongoh Y."/>
        </authorList>
    </citation>
    <scope>NUCLEOTIDE SEQUENCE [LARGE SCALE GENOMIC DNA]</scope>
    <source>
        <strain evidence="2 8">S09_30</strain>
        <strain evidence="3 9">S34</strain>
        <strain evidence="4 6">S42</strain>
        <strain evidence="5 7">S47</strain>
    </source>
</reference>